<proteinExistence type="predicted"/>
<keyword evidence="1" id="KW-0732">Signal</keyword>
<dbReference type="InterPro" id="IPR011990">
    <property type="entry name" value="TPR-like_helical_dom_sf"/>
</dbReference>
<reference evidence="2 3" key="1">
    <citation type="submission" date="2019-10" db="EMBL/GenBank/DDBJ databases">
        <title>New genus of Silvanigrellaceae.</title>
        <authorList>
            <person name="Pitt A."/>
            <person name="Hahn M.W."/>
        </authorList>
    </citation>
    <scope>NUCLEOTIDE SEQUENCE [LARGE SCALE GENOMIC DNA]</scope>
    <source>
        <strain evidence="2 3">33A1-SZDP</strain>
    </source>
</reference>
<comment type="caution">
    <text evidence="2">The sequence shown here is derived from an EMBL/GenBank/DDBJ whole genome shotgun (WGS) entry which is preliminary data.</text>
</comment>
<feature type="chain" id="PRO_5032947464" evidence="1">
    <location>
        <begin position="22"/>
        <end position="226"/>
    </location>
</feature>
<evidence type="ECO:0000313" key="2">
    <source>
        <dbReference type="EMBL" id="KAB8027378.1"/>
    </source>
</evidence>
<accession>A0A833JAQ6</accession>
<evidence type="ECO:0000256" key="1">
    <source>
        <dbReference type="SAM" id="SignalP"/>
    </source>
</evidence>
<sequence>MKRLFSLLILFSLLMNTLSCSGNILSSFSSQNYQEQAEIDMQNGNYSSAQTKLEKILASDSTNYTARSLLASCYAAQGGVIIFQVLITAVTSSSSYNINTDPFGFTGAILPNPTAFVLSQMQLAVNSMALIPAAGLSSDMQFVQAMFINLYLLLQLEELLALLRAGTPWTAAQTALVVATLNSAIASNVSSTNPITELFSAVTTGITNTPGATQALQVQNFLTFFI</sequence>
<name>A0A833JAQ6_9BACT</name>
<dbReference type="AlphaFoldDB" id="A0A833JAQ6"/>
<keyword evidence="3" id="KW-1185">Reference proteome</keyword>
<dbReference type="EMBL" id="WFLN01000012">
    <property type="protein sequence ID" value="KAB8027378.1"/>
    <property type="molecule type" value="Genomic_DNA"/>
</dbReference>
<feature type="signal peptide" evidence="1">
    <location>
        <begin position="1"/>
        <end position="21"/>
    </location>
</feature>
<dbReference type="RefSeq" id="WP_152214049.1">
    <property type="nucleotide sequence ID" value="NZ_WFLN01000012.1"/>
</dbReference>
<evidence type="ECO:0000313" key="3">
    <source>
        <dbReference type="Proteomes" id="UP000442694"/>
    </source>
</evidence>
<dbReference type="Proteomes" id="UP000442694">
    <property type="component" value="Unassembled WGS sequence"/>
</dbReference>
<gene>
    <name evidence="2" type="ORF">GCL57_14365</name>
</gene>
<protein>
    <submittedName>
        <fullName evidence="2">Uncharacterized protein</fullName>
    </submittedName>
</protein>
<organism evidence="2 3">
    <name type="scientific">Fluviispira multicolorata</name>
    <dbReference type="NCBI Taxonomy" id="2654512"/>
    <lineage>
        <taxon>Bacteria</taxon>
        <taxon>Pseudomonadati</taxon>
        <taxon>Bdellovibrionota</taxon>
        <taxon>Oligoflexia</taxon>
        <taxon>Silvanigrellales</taxon>
        <taxon>Silvanigrellaceae</taxon>
        <taxon>Fluviispira</taxon>
    </lineage>
</organism>
<dbReference type="Gene3D" id="1.25.40.10">
    <property type="entry name" value="Tetratricopeptide repeat domain"/>
    <property type="match status" value="1"/>
</dbReference>